<keyword evidence="5 6" id="KW-0472">Membrane</keyword>
<dbReference type="EMBL" id="PFBF01000001">
    <property type="protein sequence ID" value="PIR86600.1"/>
    <property type="molecule type" value="Genomic_DNA"/>
</dbReference>
<feature type="transmembrane region" description="Helical" evidence="6">
    <location>
        <begin position="12"/>
        <end position="34"/>
    </location>
</feature>
<feature type="transmembrane region" description="Helical" evidence="6">
    <location>
        <begin position="82"/>
        <end position="106"/>
    </location>
</feature>
<feature type="transmembrane region" description="Helical" evidence="6">
    <location>
        <begin position="166"/>
        <end position="191"/>
    </location>
</feature>
<dbReference type="PANTHER" id="PTHR42709">
    <property type="entry name" value="ALKALINE PHOSPHATASE LIKE PROTEIN"/>
    <property type="match status" value="1"/>
</dbReference>
<evidence type="ECO:0000256" key="4">
    <source>
        <dbReference type="ARBA" id="ARBA00022989"/>
    </source>
</evidence>
<keyword evidence="4 6" id="KW-1133">Transmembrane helix</keyword>
<dbReference type="Proteomes" id="UP000230706">
    <property type="component" value="Unassembled WGS sequence"/>
</dbReference>
<evidence type="ECO:0008006" key="9">
    <source>
        <dbReference type="Google" id="ProtNLM"/>
    </source>
</evidence>
<keyword evidence="3 6" id="KW-0812">Transmembrane</keyword>
<dbReference type="PANTHER" id="PTHR42709:SF6">
    <property type="entry name" value="UNDECAPRENYL PHOSPHATE TRANSPORTER A"/>
    <property type="match status" value="1"/>
</dbReference>
<proteinExistence type="predicted"/>
<feature type="transmembrane region" description="Helical" evidence="6">
    <location>
        <begin position="46"/>
        <end position="70"/>
    </location>
</feature>
<evidence type="ECO:0000256" key="1">
    <source>
        <dbReference type="ARBA" id="ARBA00004651"/>
    </source>
</evidence>
<evidence type="ECO:0000256" key="2">
    <source>
        <dbReference type="ARBA" id="ARBA00022475"/>
    </source>
</evidence>
<gene>
    <name evidence="7" type="ORF">COU13_00025</name>
</gene>
<evidence type="ECO:0000313" key="8">
    <source>
        <dbReference type="Proteomes" id="UP000230706"/>
    </source>
</evidence>
<evidence type="ECO:0000313" key="7">
    <source>
        <dbReference type="EMBL" id="PIR86600.1"/>
    </source>
</evidence>
<evidence type="ECO:0000256" key="5">
    <source>
        <dbReference type="ARBA" id="ARBA00023136"/>
    </source>
</evidence>
<organism evidence="7 8">
    <name type="scientific">Candidatus Kaiserbacteria bacterium CG10_big_fil_rev_8_21_14_0_10_43_70</name>
    <dbReference type="NCBI Taxonomy" id="1974605"/>
    <lineage>
        <taxon>Bacteria</taxon>
        <taxon>Candidatus Kaiseribacteriota</taxon>
    </lineage>
</organism>
<feature type="transmembrane region" description="Helical" evidence="6">
    <location>
        <begin position="127"/>
        <end position="146"/>
    </location>
</feature>
<comment type="caution">
    <text evidence="7">The sequence shown here is derived from an EMBL/GenBank/DDBJ whole genome shotgun (WGS) entry which is preliminary data.</text>
</comment>
<reference evidence="8" key="1">
    <citation type="submission" date="2017-09" db="EMBL/GenBank/DDBJ databases">
        <title>Depth-based differentiation of microbial function through sediment-hosted aquifers and enrichment of novel symbionts in the deep terrestrial subsurface.</title>
        <authorList>
            <person name="Probst A.J."/>
            <person name="Ladd B."/>
            <person name="Jarett J.K."/>
            <person name="Geller-Mcgrath D.E."/>
            <person name="Sieber C.M.K."/>
            <person name="Emerson J.B."/>
            <person name="Anantharaman K."/>
            <person name="Thomas B.C."/>
            <person name="Malmstrom R."/>
            <person name="Stieglmeier M."/>
            <person name="Klingl A."/>
            <person name="Woyke T."/>
            <person name="Ryan C.M."/>
            <person name="Banfield J.F."/>
        </authorList>
    </citation>
    <scope>NUCLEOTIDE SEQUENCE [LARGE SCALE GENOMIC DNA]</scope>
</reference>
<keyword evidence="2" id="KW-1003">Cell membrane</keyword>
<name>A0A2H0UJP0_9BACT</name>
<evidence type="ECO:0000256" key="6">
    <source>
        <dbReference type="SAM" id="Phobius"/>
    </source>
</evidence>
<dbReference type="AlphaFoldDB" id="A0A2H0UJP0"/>
<protein>
    <recommendedName>
        <fullName evidence="9">DedA family protein</fullName>
    </recommendedName>
</protein>
<dbReference type="GO" id="GO:0005886">
    <property type="term" value="C:plasma membrane"/>
    <property type="evidence" value="ECO:0007669"/>
    <property type="project" value="UniProtKB-SubCell"/>
</dbReference>
<evidence type="ECO:0000256" key="3">
    <source>
        <dbReference type="ARBA" id="ARBA00022692"/>
    </source>
</evidence>
<comment type="subcellular location">
    <subcellularLocation>
        <location evidence="1">Cell membrane</location>
        <topology evidence="1">Multi-pass membrane protein</topology>
    </subcellularLocation>
</comment>
<dbReference type="InterPro" id="IPR051311">
    <property type="entry name" value="DedA_domain"/>
</dbReference>
<sequence>MIFMFGKLFLRIFGLFLFVAVIFTLAIFIGNYVAESDTAKNLVQSYGYLGILVVAIIGGFNVLVPIPAAIFTPVFLASDLPITGIIITLAIGTTIADVLGYVIGRWGHHSSEIRTYPFFDKIEDIRVRYHPFIIPLIFLYASLAPYPNEVIVIPLAFLGMRLRVMILPLFLGNLIYNAILVLGISGITELLKF</sequence>
<accession>A0A2H0UJP0</accession>